<dbReference type="STRING" id="743788.S8DP15"/>
<dbReference type="PANTHER" id="PTHR10909">
    <property type="entry name" value="ELECTRON TRANSPORT OXIDOREDUCTASE"/>
    <property type="match status" value="1"/>
</dbReference>
<dbReference type="GO" id="GO:0005777">
    <property type="term" value="C:peroxisome"/>
    <property type="evidence" value="ECO:0007669"/>
    <property type="project" value="InterPro"/>
</dbReference>
<protein>
    <recommendedName>
        <fullName evidence="1">Acyl-CoA oxidase C-alpha1 domain-containing protein</fullName>
    </recommendedName>
</protein>
<dbReference type="InParanoid" id="S8DP15"/>
<dbReference type="Proteomes" id="UP000015241">
    <property type="component" value="Unassembled WGS sequence"/>
</dbReference>
<evidence type="ECO:0000313" key="2">
    <source>
        <dbReference type="EMBL" id="EPS94362.1"/>
    </source>
</evidence>
<dbReference type="SUPFAM" id="SSF47203">
    <property type="entry name" value="Acyl-CoA dehydrogenase C-terminal domain-like"/>
    <property type="match status" value="1"/>
</dbReference>
<dbReference type="InterPro" id="IPR036250">
    <property type="entry name" value="AcylCo_DH-like_C"/>
</dbReference>
<organism evidence="2 3">
    <name type="scientific">Fomitopsis schrenkii</name>
    <name type="common">Brown rot fungus</name>
    <dbReference type="NCBI Taxonomy" id="2126942"/>
    <lineage>
        <taxon>Eukaryota</taxon>
        <taxon>Fungi</taxon>
        <taxon>Dikarya</taxon>
        <taxon>Basidiomycota</taxon>
        <taxon>Agaricomycotina</taxon>
        <taxon>Agaricomycetes</taxon>
        <taxon>Polyporales</taxon>
        <taxon>Fomitopsis</taxon>
    </lineage>
</organism>
<evidence type="ECO:0000313" key="3">
    <source>
        <dbReference type="Proteomes" id="UP000015241"/>
    </source>
</evidence>
<reference evidence="2 3" key="1">
    <citation type="journal article" date="2012" name="Science">
        <title>The Paleozoic origin of enzymatic lignin decomposition reconstructed from 31 fungal genomes.</title>
        <authorList>
            <person name="Floudas D."/>
            <person name="Binder M."/>
            <person name="Riley R."/>
            <person name="Barry K."/>
            <person name="Blanchette R.A."/>
            <person name="Henrissat B."/>
            <person name="Martinez A.T."/>
            <person name="Otillar R."/>
            <person name="Spatafora J.W."/>
            <person name="Yadav J.S."/>
            <person name="Aerts A."/>
            <person name="Benoit I."/>
            <person name="Boyd A."/>
            <person name="Carlson A."/>
            <person name="Copeland A."/>
            <person name="Coutinho P.M."/>
            <person name="de Vries R.P."/>
            <person name="Ferreira P."/>
            <person name="Findley K."/>
            <person name="Foster B."/>
            <person name="Gaskell J."/>
            <person name="Glotzer D."/>
            <person name="Gorecki P."/>
            <person name="Heitman J."/>
            <person name="Hesse C."/>
            <person name="Hori C."/>
            <person name="Igarashi K."/>
            <person name="Jurgens J.A."/>
            <person name="Kallen N."/>
            <person name="Kersten P."/>
            <person name="Kohler A."/>
            <person name="Kuees U."/>
            <person name="Kumar T.K.A."/>
            <person name="Kuo A."/>
            <person name="LaButti K."/>
            <person name="Larrondo L.F."/>
            <person name="Lindquist E."/>
            <person name="Ling A."/>
            <person name="Lombard V."/>
            <person name="Lucas S."/>
            <person name="Lundell T."/>
            <person name="Martin R."/>
            <person name="McLaughlin D.J."/>
            <person name="Morgenstern I."/>
            <person name="Morin E."/>
            <person name="Murat C."/>
            <person name="Nagy L.G."/>
            <person name="Nolan M."/>
            <person name="Ohm R.A."/>
            <person name="Patyshakuliyeva A."/>
            <person name="Rokas A."/>
            <person name="Ruiz-Duenas F.J."/>
            <person name="Sabat G."/>
            <person name="Salamov A."/>
            <person name="Samejima M."/>
            <person name="Schmutz J."/>
            <person name="Slot J.C."/>
            <person name="St John F."/>
            <person name="Stenlid J."/>
            <person name="Sun H."/>
            <person name="Sun S."/>
            <person name="Syed K."/>
            <person name="Tsang A."/>
            <person name="Wiebenga A."/>
            <person name="Young D."/>
            <person name="Pisabarro A."/>
            <person name="Eastwood D.C."/>
            <person name="Martin F."/>
            <person name="Cullen D."/>
            <person name="Grigoriev I.V."/>
            <person name="Hibbett D.S."/>
        </authorList>
    </citation>
    <scope>NUCLEOTIDE SEQUENCE</scope>
    <source>
        <strain evidence="3">FP-58527</strain>
    </source>
</reference>
<dbReference type="eggNOG" id="KOG0136">
    <property type="taxonomic scope" value="Eukaryota"/>
</dbReference>
<proteinExistence type="predicted"/>
<dbReference type="GO" id="GO:0033540">
    <property type="term" value="P:fatty acid beta-oxidation using acyl-CoA oxidase"/>
    <property type="evidence" value="ECO:0007669"/>
    <property type="project" value="TreeGrafter"/>
</dbReference>
<dbReference type="GO" id="GO:0055088">
    <property type="term" value="P:lipid homeostasis"/>
    <property type="evidence" value="ECO:0007669"/>
    <property type="project" value="TreeGrafter"/>
</dbReference>
<name>S8DP15_FOMSC</name>
<dbReference type="GO" id="GO:0071949">
    <property type="term" value="F:FAD binding"/>
    <property type="evidence" value="ECO:0007669"/>
    <property type="project" value="InterPro"/>
</dbReference>
<accession>S8DP15</accession>
<dbReference type="InterPro" id="IPR046373">
    <property type="entry name" value="Acyl-CoA_Oxase/DH_mid-dom_sf"/>
</dbReference>
<dbReference type="GO" id="GO:0003997">
    <property type="term" value="F:acyl-CoA oxidase activity"/>
    <property type="evidence" value="ECO:0007669"/>
    <property type="project" value="InterPro"/>
</dbReference>
<dbReference type="EMBL" id="KE504235">
    <property type="protein sequence ID" value="EPS94362.1"/>
    <property type="molecule type" value="Genomic_DNA"/>
</dbReference>
<sequence length="586" mass="64316">MSKWPTVLLLDAELWRNPPSRTETQSERSYLRAESIARAYGITLEDVAKLTPNFWKLHQDPILPLDAAATTLLTIQYNLCLGTICAYLRHRKDLLPLAISLLEYETIGQFCLTEVGHGLDAYNLGTTATLMPDGSFDLHSPSLANSKCMPPTVPVLGRPCVAVVFAQLVVKNERRGIRPFIVKLNDGTAMYEGITSRLLPHRDGAAPVNHSMTTFQHVNLPPSALLGSLDKSLDPHGDFLKDISRIGVGTLCISAVAIPMLQTAAHIAFKYSVRRKISGTDSARVPIISFRTQQLPIFYATAQAYVLQALYKHMIAHITDTAVDSRVRHACATIFKAMAMRPAQNLHLALSERCGAQGVFAYNQIISQLNDLRGVSIAEGDILVLSIRLASELLQGRYTMPTAADPISFLAQHEIAVFDECHNVVQTHGHRSKVYASLVLPRSASLVEAIGARMAYDAAVAGGVPRPLVDLYVSQNIKDDLAWYVEAGLLTRAGFAEMEDAAFETAIPLMDSYVDQMGAEAFVRAPIVSDAEWGRFVQSLEAFDSPESPPEHSYGDDAPRFHNRLLSLGRQVLLVSIFSLAQLRAC</sequence>
<dbReference type="Gene3D" id="2.40.110.10">
    <property type="entry name" value="Butyryl-CoA Dehydrogenase, subunit A, domain 2"/>
    <property type="match status" value="1"/>
</dbReference>
<feature type="domain" description="Acyl-CoA oxidase C-alpha1" evidence="1">
    <location>
        <begin position="255"/>
        <end position="393"/>
    </location>
</feature>
<gene>
    <name evidence="2" type="ORF">FOMPIDRAFT_1134496</name>
</gene>
<dbReference type="PANTHER" id="PTHR10909:SF382">
    <property type="entry name" value="ACYL-COENZYME A OXIDASE"/>
    <property type="match status" value="1"/>
</dbReference>
<dbReference type="SUPFAM" id="SSF56645">
    <property type="entry name" value="Acyl-CoA dehydrogenase NM domain-like"/>
    <property type="match status" value="1"/>
</dbReference>
<dbReference type="OrthoDB" id="538336at2759"/>
<dbReference type="Gene3D" id="1.20.140.10">
    <property type="entry name" value="Butyryl-CoA Dehydrogenase, subunit A, domain 3"/>
    <property type="match status" value="1"/>
</dbReference>
<dbReference type="InterPro" id="IPR012258">
    <property type="entry name" value="Acyl-CoA_oxidase"/>
</dbReference>
<dbReference type="InterPro" id="IPR055060">
    <property type="entry name" value="ACOX_C_alpha1"/>
</dbReference>
<dbReference type="AlphaFoldDB" id="S8DP15"/>
<dbReference type="GO" id="GO:0005504">
    <property type="term" value="F:fatty acid binding"/>
    <property type="evidence" value="ECO:0007669"/>
    <property type="project" value="TreeGrafter"/>
</dbReference>
<evidence type="ECO:0000259" key="1">
    <source>
        <dbReference type="Pfam" id="PF22924"/>
    </source>
</evidence>
<dbReference type="HOGENOM" id="CLU_028041_1_0_1"/>
<dbReference type="Pfam" id="PF22924">
    <property type="entry name" value="ACOX_C_alpha1"/>
    <property type="match status" value="1"/>
</dbReference>
<keyword evidence="3" id="KW-1185">Reference proteome</keyword>
<dbReference type="InterPro" id="IPR009100">
    <property type="entry name" value="AcylCoA_DH/oxidase_NM_dom_sf"/>
</dbReference>